<dbReference type="Proteomes" id="UP000004754">
    <property type="component" value="Unassembled WGS sequence"/>
</dbReference>
<dbReference type="InterPro" id="IPR009651">
    <property type="entry name" value="Met_g_lyase_put"/>
</dbReference>
<dbReference type="Gene3D" id="3.90.1150.60">
    <property type="entry name" value="Methioning gamme-lyase, C-terminal domain"/>
    <property type="match status" value="1"/>
</dbReference>
<keyword evidence="2" id="KW-1185">Reference proteome</keyword>
<dbReference type="Pfam" id="PF06838">
    <property type="entry name" value="Met_gamma_lyase"/>
    <property type="match status" value="1"/>
</dbReference>
<name>E6MFT7_9FIRM</name>
<comment type="caution">
    <text evidence="1">The sequence shown here is derived from an EMBL/GenBank/DDBJ whole genome shotgun (WGS) entry which is preliminary data.</text>
</comment>
<dbReference type="AlphaFoldDB" id="E6MFT7"/>
<dbReference type="InterPro" id="IPR015421">
    <property type="entry name" value="PyrdxlP-dep_Trfase_major"/>
</dbReference>
<evidence type="ECO:0000313" key="1">
    <source>
        <dbReference type="EMBL" id="EFV02082.1"/>
    </source>
</evidence>
<dbReference type="PANTHER" id="PTHR46658">
    <property type="entry name" value="CYS OR MET METABOLISM PYRIDOXAL-PHOSPHATE-DEPENDENT ENZYME"/>
    <property type="match status" value="1"/>
</dbReference>
<dbReference type="EMBL" id="AEQN01000014">
    <property type="protein sequence ID" value="EFV02082.1"/>
    <property type="molecule type" value="Genomic_DNA"/>
</dbReference>
<proteinExistence type="predicted"/>
<dbReference type="SUPFAM" id="SSF53383">
    <property type="entry name" value="PLP-dependent transferases"/>
    <property type="match status" value="1"/>
</dbReference>
<dbReference type="STRING" id="887929.HMP0721_0848"/>
<dbReference type="HOGENOM" id="CLU_037803_3_0_9"/>
<dbReference type="eggNOG" id="COG4100">
    <property type="taxonomic scope" value="Bacteria"/>
</dbReference>
<protein>
    <submittedName>
        <fullName evidence="1">Aluminum resistance protein</fullName>
    </submittedName>
</protein>
<reference evidence="1 2" key="1">
    <citation type="submission" date="2010-12" db="EMBL/GenBank/DDBJ databases">
        <authorList>
            <person name="Muzny D."/>
            <person name="Qin X."/>
            <person name="Deng J."/>
            <person name="Jiang H."/>
            <person name="Liu Y."/>
            <person name="Qu J."/>
            <person name="Song X.-Z."/>
            <person name="Zhang L."/>
            <person name="Thornton R."/>
            <person name="Coyle M."/>
            <person name="Francisco L."/>
            <person name="Jackson L."/>
            <person name="Javaid M."/>
            <person name="Korchina V."/>
            <person name="Kovar C."/>
            <person name="Mata R."/>
            <person name="Mathew T."/>
            <person name="Ngo R."/>
            <person name="Nguyen L."/>
            <person name="Nguyen N."/>
            <person name="Okwuonu G."/>
            <person name="Ongeri F."/>
            <person name="Pham C."/>
            <person name="Simmons D."/>
            <person name="Wilczek-Boney K."/>
            <person name="Hale W."/>
            <person name="Jakkamsetti A."/>
            <person name="Pham P."/>
            <person name="Ruth R."/>
            <person name="San Lucas F."/>
            <person name="Warren J."/>
            <person name="Zhang J."/>
            <person name="Zhao Z."/>
            <person name="Zhou C."/>
            <person name="Zhu D."/>
            <person name="Lee S."/>
            <person name="Bess C."/>
            <person name="Blankenburg K."/>
            <person name="Forbes L."/>
            <person name="Fu Q."/>
            <person name="Gubbala S."/>
            <person name="Hirani K."/>
            <person name="Jayaseelan J.C."/>
            <person name="Lara F."/>
            <person name="Munidasa M."/>
            <person name="Palculict T."/>
            <person name="Patil S."/>
            <person name="Pu L.-L."/>
            <person name="Saada N."/>
            <person name="Tang L."/>
            <person name="Weissenberger G."/>
            <person name="Zhu Y."/>
            <person name="Hemphill L."/>
            <person name="Shang Y."/>
            <person name="Youmans B."/>
            <person name="Ayvaz T."/>
            <person name="Ross M."/>
            <person name="Santibanez J."/>
            <person name="Aqrawi P."/>
            <person name="Gross S."/>
            <person name="Joshi V."/>
            <person name="Fowler G."/>
            <person name="Nazareth L."/>
            <person name="Reid J."/>
            <person name="Worley K."/>
            <person name="Petrosino J."/>
            <person name="Highlander S."/>
            <person name="Gibbs R."/>
        </authorList>
    </citation>
    <scope>NUCLEOTIDE SEQUENCE [LARGE SCALE GENOMIC DNA]</scope>
    <source>
        <strain evidence="1 2">ATCC 23263</strain>
    </source>
</reference>
<gene>
    <name evidence="1" type="ORF">HMP0721_0848</name>
</gene>
<sequence>MERNNNPLEIKTYLSENFGVSPRVIDFVSEVEAGIDDQLQARDEMAALHQYRVIRAMQNVHLSDRHFHPSTGYGYDDEGREATEKIFAEVFGAEAALVRPHISSGTHAIALCLYGVLRPGDELLSISGDPYDTICTFIGAHGEESGAGTLADFGVRYHQIELANGGTFDTAAIMAAITDRTKMVYIQRSTGYSWRKAITLDAIAAICQKIKAQWPEVIIFVDNCYGEFLDAQEPAAVGADLMAGSLIKNPGGGLAPTGGYVAGRADLVALCANRLAAPGIGGETGATLGIARTFLQGFFQAPMVVSQAMKTAILVGAVYRALGFDVCPAVDDYRSDIIQSVKLGNPEAVKTFCRAVQEAAPVDAFVTPEPWDMPGYDVPVIMAAGAFIQGSSIELSADAPMRKPYIVYFQGGLTHDHGKLGLLLSLQRLIDSGFITLGSGHDQWTIGTD</sequence>
<organism evidence="1 2">
    <name type="scientific">Pseudoramibacter alactolyticus ATCC 23263</name>
    <dbReference type="NCBI Taxonomy" id="887929"/>
    <lineage>
        <taxon>Bacteria</taxon>
        <taxon>Bacillati</taxon>
        <taxon>Bacillota</taxon>
        <taxon>Clostridia</taxon>
        <taxon>Eubacteriales</taxon>
        <taxon>Eubacteriaceae</taxon>
        <taxon>Pseudoramibacter</taxon>
    </lineage>
</organism>
<dbReference type="InterPro" id="IPR015424">
    <property type="entry name" value="PyrdxlP-dep_Trfase"/>
</dbReference>
<dbReference type="PANTHER" id="PTHR46658:SF1">
    <property type="entry name" value="CYS OR MET METABOLISM PYRIDOXAL-PHOSPHATE-DEPENDENT ENZYME"/>
    <property type="match status" value="1"/>
</dbReference>
<dbReference type="Gene3D" id="3.40.640.10">
    <property type="entry name" value="Type I PLP-dependent aspartate aminotransferase-like (Major domain)"/>
    <property type="match status" value="1"/>
</dbReference>
<accession>E6MFT7</accession>
<evidence type="ECO:0000313" key="2">
    <source>
        <dbReference type="Proteomes" id="UP000004754"/>
    </source>
</evidence>